<dbReference type="PANTHER" id="PTHR24110:SF3">
    <property type="entry name" value="CENTROSOMAL PROTEIN OF 78 KDA"/>
    <property type="match status" value="1"/>
</dbReference>
<comment type="subcellular location">
    <subcellularLocation>
        <location evidence="1">Cytoplasm</location>
        <location evidence="1">Cytoskeleton</location>
        <location evidence="1">Cilium axoneme</location>
    </subcellularLocation>
</comment>
<evidence type="ECO:0000256" key="3">
    <source>
        <dbReference type="SAM" id="MobiDB-lite"/>
    </source>
</evidence>
<feature type="region of interest" description="Disordered" evidence="3">
    <location>
        <begin position="1"/>
        <end position="23"/>
    </location>
</feature>
<evidence type="ECO:0000313" key="5">
    <source>
        <dbReference type="Proteomes" id="UP000650467"/>
    </source>
</evidence>
<dbReference type="GO" id="GO:0005930">
    <property type="term" value="C:axoneme"/>
    <property type="evidence" value="ECO:0007669"/>
    <property type="project" value="UniProtKB-SubCell"/>
</dbReference>
<keyword evidence="5" id="KW-1185">Reference proteome</keyword>
<sequence>MLGVRLGTGPPPPPSSTVTDVERKLNRSSEVEINASLMSRDELIELGKKLVVMAPKITSLKILCVPKGVTWSTYHYSHMQDRRSHEQYVFATPEHKTAVKVASANVQHHLVRVGFYKAICSVLRRAPIHELVLGLRFSESGYVMLGEALAASKTLRRLSFAGSHMGLQRLQWLKPGLTANNSLEELDLTACGLGDVAAQCVAAVIKSHADRRQSLVFDEQLRLYPDASGLVPQHAAHLAFAGQLRAIAASVDERCGGLLHLELAENKMTDRCARFLRTALSYDRRLIFLSLRANKLSAEAEAEFISLMKEHQALLRVDLRQNADPQLGILKLKRRVAPRIFSAALGFQPNPLAPLPGSPALTETSMPLWALRDELPQSLGPTPMASPAARPVPGRPGYLPTFATGAGAGGAMVAAGGMGLAAGGGPAAGYAPGSPSRMSTVSWGDAHLLTRGSPRHILMAARQAAAAGVGTAQDPSAAAAAAAPGSAPPGYGGAAVDPQQLQLQQLQQDATEAARRRAASAGQNAALAYEDGGVGVAGADGDGVVEMARQRSLSAPVSPLPRAANWFAGAAQDGGAGAGPSAGSGAGDGRARAPDMFGSVSPRSAPPASPRGIAAAAGGGGRDLGRVPTFSLHEAPAAGAGEQQQQWQQQQQGQGAPWMAPREASLAGDVPLGLDPNQLFAQGQGQGQGQAPWQGGAAAAGPGGGGSVFPERRETTLSGWDDSAGAGGGFGTGGAPPVAPALVAAAQAAAAAARGAGPAAGGAADAASYGGEGAASGPQLWPMLTLASMLPPHASTAGRVEQALDKAAATMAVAAGQAPLQMPLPGMPTVTAMQQQQAGPPPMGSFPPQSALLQRQYQQLQQQQQQQYQAGQVPQLLSQGPYAMSPPPAARPLGAPVTRAPGGVASPPRGLGYGFPGAGVPGGGAAHPAWLAPPPAPPAFAGGAALPRSLGLSALQQPFTAAGQHPQVLVRPAQPPPAPSAAALRAAAAAAAMGHPGGLSALLAAPPRTSAIPGTPPRAAAAKQQQEQLQQLQQLQQQIQQLLLRSGGGAAAAEVSDAARQAAFLSMLHRERMAAPPGQQQADYNYLFTGPAPGQQQQQPYPQVQPYQQQPYPQLGGPDAPPLPAHQYLHQQLDPASYPFYYHGAAGGAGGGSGGGGGRSPASTRRSGSRSRSPGRGRVAGRSRSKSSSRSRSRGAARRSRSGSRSRSGGRKSSRGRGRTGRRLRAKRKGGRAGRRSRSPPAELLSATHPDALLVLERALLEMAAEVDRLEAEAAVTAALQAQEEAEAARLAAEAGAQTSPGQGRGRDGKGRKAGRHKQTQTSTRRERSKSRERKAAAAAKAKARRKEEELAKRRVEEDAAEALRRRIASLSSVKAYAGSARGGGINVNTIISQLDRWCSLCDDALLQPQPK</sequence>
<reference evidence="4" key="1">
    <citation type="journal article" date="2020" name="bioRxiv">
        <title>Comparative genomics of Chlamydomonas.</title>
        <authorList>
            <person name="Craig R.J."/>
            <person name="Hasan A.R."/>
            <person name="Ness R.W."/>
            <person name="Keightley P.D."/>
        </authorList>
    </citation>
    <scope>NUCLEOTIDE SEQUENCE</scope>
    <source>
        <strain evidence="4">SAG 7.73</strain>
    </source>
</reference>
<feature type="compositionally biased region" description="Low complexity" evidence="3">
    <location>
        <begin position="689"/>
        <end position="700"/>
    </location>
</feature>
<feature type="compositionally biased region" description="Low complexity" evidence="3">
    <location>
        <begin position="1283"/>
        <end position="1298"/>
    </location>
</feature>
<organism evidence="4 5">
    <name type="scientific">Chlamydomonas incerta</name>
    <dbReference type="NCBI Taxonomy" id="51695"/>
    <lineage>
        <taxon>Eukaryota</taxon>
        <taxon>Viridiplantae</taxon>
        <taxon>Chlorophyta</taxon>
        <taxon>core chlorophytes</taxon>
        <taxon>Chlorophyceae</taxon>
        <taxon>CS clade</taxon>
        <taxon>Chlamydomonadales</taxon>
        <taxon>Chlamydomonadaceae</taxon>
        <taxon>Chlamydomonas</taxon>
    </lineage>
</organism>
<feature type="compositionally biased region" description="Basic residues" evidence="3">
    <location>
        <begin position="1167"/>
        <end position="1238"/>
    </location>
</feature>
<name>A0A835WA72_CHLIN</name>
<dbReference type="PANTHER" id="PTHR24110">
    <property type="entry name" value="CENTROSOMAL PROTEIN OF 78 KDA"/>
    <property type="match status" value="1"/>
</dbReference>
<feature type="region of interest" description="Disordered" evidence="3">
    <location>
        <begin position="1150"/>
        <end position="1249"/>
    </location>
</feature>
<feature type="compositionally biased region" description="Gly residues" evidence="3">
    <location>
        <begin position="1150"/>
        <end position="1159"/>
    </location>
</feature>
<dbReference type="Proteomes" id="UP000650467">
    <property type="component" value="Unassembled WGS sequence"/>
</dbReference>
<feature type="compositionally biased region" description="Basic and acidic residues" evidence="3">
    <location>
        <begin position="1346"/>
        <end position="1359"/>
    </location>
</feature>
<feature type="compositionally biased region" description="Low complexity" evidence="3">
    <location>
        <begin position="634"/>
        <end position="658"/>
    </location>
</feature>
<feature type="coiled-coil region" evidence="2">
    <location>
        <begin position="1018"/>
        <end position="1045"/>
    </location>
</feature>
<gene>
    <name evidence="4" type="ORF">HXX76_001989</name>
</gene>
<feature type="region of interest" description="Disordered" evidence="3">
    <location>
        <begin position="1283"/>
        <end position="1359"/>
    </location>
</feature>
<evidence type="ECO:0000256" key="2">
    <source>
        <dbReference type="SAM" id="Coils"/>
    </source>
</evidence>
<feature type="compositionally biased region" description="Low complexity" evidence="3">
    <location>
        <begin position="1090"/>
        <end position="1118"/>
    </location>
</feature>
<dbReference type="Gene3D" id="3.80.10.10">
    <property type="entry name" value="Ribonuclease Inhibitor"/>
    <property type="match status" value="2"/>
</dbReference>
<dbReference type="EMBL" id="JAEHOC010000003">
    <property type="protein sequence ID" value="KAG2443639.1"/>
    <property type="molecule type" value="Genomic_DNA"/>
</dbReference>
<comment type="caution">
    <text evidence="4">The sequence shown here is derived from an EMBL/GenBank/DDBJ whole genome shotgun (WGS) entry which is preliminary data.</text>
</comment>
<evidence type="ECO:0000256" key="1">
    <source>
        <dbReference type="ARBA" id="ARBA00004430"/>
    </source>
</evidence>
<feature type="region of interest" description="Disordered" evidence="3">
    <location>
        <begin position="571"/>
        <end position="732"/>
    </location>
</feature>
<feature type="compositionally biased region" description="Gly residues" evidence="3">
    <location>
        <begin position="572"/>
        <end position="588"/>
    </location>
</feature>
<keyword evidence="2" id="KW-0175">Coiled coil</keyword>
<dbReference type="SUPFAM" id="SSF52047">
    <property type="entry name" value="RNI-like"/>
    <property type="match status" value="1"/>
</dbReference>
<dbReference type="OrthoDB" id="272549at2759"/>
<dbReference type="InterPro" id="IPR032675">
    <property type="entry name" value="LRR_dom_sf"/>
</dbReference>
<evidence type="ECO:0000313" key="4">
    <source>
        <dbReference type="EMBL" id="KAG2443639.1"/>
    </source>
</evidence>
<proteinExistence type="predicted"/>
<accession>A0A835WA72</accession>
<feature type="region of interest" description="Disordered" evidence="3">
    <location>
        <begin position="1082"/>
        <end position="1126"/>
    </location>
</feature>
<protein>
    <submittedName>
        <fullName evidence="4">Uncharacterized protein</fullName>
    </submittedName>
</protein>